<sequence>MKRKPIAAISGLGFSELSRKPVGTTRELAAAAVEAAIADAGLEKADIDGLLINRSPVADAEELPLRLQNDLQLRGLGLLAAIDSEGSSAVQMIQYAAMAIKQGLATSVACVFSDTPVKAKGGGDTFAIAMPLTGIEGWEREQGFLGAAAAYALAAQRHMALYGTTSEDFGAYAISCRAWAARNPQAFLKKPLTMDEYLASPMVVSPFRVLDCAFPVNGAIAVIVTSAERAADRRQPPVYVHGMGQGHRGRSGLADDEPEVNTGAPQAAQRAYRSAGVTARDVTACQIYDAFSYVGILALEEYGLCKRGEGAAFVAAGHTAPGGALPVNTGGGHLSGFYLQGVTPISEGVIQVRGAGGERQVPRNDLVLVTGSGGCLDYHACLLLSPHTSLS</sequence>
<feature type="domain" description="Thiolase C-terminal" evidence="2">
    <location>
        <begin position="256"/>
        <end position="385"/>
    </location>
</feature>
<dbReference type="InterPro" id="IPR055140">
    <property type="entry name" value="Thiolase_C_2"/>
</dbReference>
<protein>
    <submittedName>
        <fullName evidence="3">Thiolase family protein</fullName>
    </submittedName>
</protein>
<evidence type="ECO:0000259" key="2">
    <source>
        <dbReference type="Pfam" id="PF22691"/>
    </source>
</evidence>
<dbReference type="PANTHER" id="PTHR42870:SF1">
    <property type="entry name" value="NON-SPECIFIC LIPID-TRANSFER PROTEIN-LIKE 2"/>
    <property type="match status" value="1"/>
</dbReference>
<dbReference type="Proteomes" id="UP000622890">
    <property type="component" value="Unassembled WGS sequence"/>
</dbReference>
<dbReference type="InterPro" id="IPR016039">
    <property type="entry name" value="Thiolase-like"/>
</dbReference>
<gene>
    <name evidence="3" type="ORF">JJB74_31020</name>
</gene>
<dbReference type="Pfam" id="PF22691">
    <property type="entry name" value="Thiolase_C_1"/>
    <property type="match status" value="1"/>
</dbReference>
<name>A0A934T0A2_9BURK</name>
<dbReference type="CDD" id="cd00829">
    <property type="entry name" value="SCP-x_thiolase"/>
    <property type="match status" value="1"/>
</dbReference>
<comment type="caution">
    <text evidence="3">The sequence shown here is derived from an EMBL/GenBank/DDBJ whole genome shotgun (WGS) entry which is preliminary data.</text>
</comment>
<reference evidence="3" key="1">
    <citation type="submission" date="2021-01" db="EMBL/GenBank/DDBJ databases">
        <title>Genome sequence of strain Noviherbaspirillum sp. DKR-6.</title>
        <authorList>
            <person name="Chaudhary D.K."/>
        </authorList>
    </citation>
    <scope>NUCLEOTIDE SEQUENCE</scope>
    <source>
        <strain evidence="3">DKR-6</strain>
    </source>
</reference>
<dbReference type="GO" id="GO:0016746">
    <property type="term" value="F:acyltransferase activity"/>
    <property type="evidence" value="ECO:0007669"/>
    <property type="project" value="InterPro"/>
</dbReference>
<evidence type="ECO:0000256" key="1">
    <source>
        <dbReference type="SAM" id="MobiDB-lite"/>
    </source>
</evidence>
<feature type="region of interest" description="Disordered" evidence="1">
    <location>
        <begin position="240"/>
        <end position="261"/>
    </location>
</feature>
<dbReference type="EMBL" id="JAEPBG010000036">
    <property type="protein sequence ID" value="MBK4739057.1"/>
    <property type="molecule type" value="Genomic_DNA"/>
</dbReference>
<dbReference type="Gene3D" id="3.40.47.10">
    <property type="match status" value="1"/>
</dbReference>
<proteinExistence type="predicted"/>
<dbReference type="SUPFAM" id="SSF53901">
    <property type="entry name" value="Thiolase-like"/>
    <property type="match status" value="1"/>
</dbReference>
<accession>A0A934T0A2</accession>
<organism evidence="3 4">
    <name type="scientific">Noviherbaspirillum pedocola</name>
    <dbReference type="NCBI Taxonomy" id="2801341"/>
    <lineage>
        <taxon>Bacteria</taxon>
        <taxon>Pseudomonadati</taxon>
        <taxon>Pseudomonadota</taxon>
        <taxon>Betaproteobacteria</taxon>
        <taxon>Burkholderiales</taxon>
        <taxon>Oxalobacteraceae</taxon>
        <taxon>Noviherbaspirillum</taxon>
    </lineage>
</organism>
<evidence type="ECO:0000313" key="3">
    <source>
        <dbReference type="EMBL" id="MBK4739057.1"/>
    </source>
</evidence>
<dbReference type="RefSeq" id="WP_200598426.1">
    <property type="nucleotide sequence ID" value="NZ_JAEPBG010000036.1"/>
</dbReference>
<keyword evidence="4" id="KW-1185">Reference proteome</keyword>
<dbReference type="PANTHER" id="PTHR42870">
    <property type="entry name" value="ACETYL-COA C-ACETYLTRANSFERASE"/>
    <property type="match status" value="1"/>
</dbReference>
<dbReference type="AlphaFoldDB" id="A0A934T0A2"/>
<evidence type="ECO:0000313" key="4">
    <source>
        <dbReference type="Proteomes" id="UP000622890"/>
    </source>
</evidence>